<evidence type="ECO:0000256" key="7">
    <source>
        <dbReference type="SAM" id="MobiDB-lite"/>
    </source>
</evidence>
<dbReference type="PANTHER" id="PTHR43038">
    <property type="entry name" value="ATP-BINDING CASSETTE, SUB-FAMILY H, MEMBER 1"/>
    <property type="match status" value="1"/>
</dbReference>
<feature type="transmembrane region" description="Helical" evidence="8">
    <location>
        <begin position="602"/>
        <end position="623"/>
    </location>
</feature>
<dbReference type="InterPro" id="IPR013525">
    <property type="entry name" value="ABC2_TM"/>
</dbReference>
<evidence type="ECO:0000256" key="8">
    <source>
        <dbReference type="SAM" id="Phobius"/>
    </source>
</evidence>
<dbReference type="PROSITE" id="PS50893">
    <property type="entry name" value="ABC_TRANSPORTER_2"/>
    <property type="match status" value="1"/>
</dbReference>
<keyword evidence="5 8" id="KW-1133">Transmembrane helix</keyword>
<feature type="region of interest" description="Disordered" evidence="7">
    <location>
        <begin position="258"/>
        <end position="279"/>
    </location>
</feature>
<dbReference type="PROSITE" id="PS00211">
    <property type="entry name" value="ABC_TRANSPORTER_1"/>
    <property type="match status" value="1"/>
</dbReference>
<dbReference type="GO" id="GO:0140359">
    <property type="term" value="F:ABC-type transporter activity"/>
    <property type="evidence" value="ECO:0007669"/>
    <property type="project" value="InterPro"/>
</dbReference>
<evidence type="ECO:0000256" key="1">
    <source>
        <dbReference type="ARBA" id="ARBA00004141"/>
    </source>
</evidence>
<feature type="compositionally biased region" description="Polar residues" evidence="7">
    <location>
        <begin position="8"/>
        <end position="17"/>
    </location>
</feature>
<comment type="subcellular location">
    <subcellularLocation>
        <location evidence="1">Membrane</location>
        <topology evidence="1">Multi-pass membrane protein</topology>
    </subcellularLocation>
</comment>
<feature type="transmembrane region" description="Helical" evidence="8">
    <location>
        <begin position="569"/>
        <end position="590"/>
    </location>
</feature>
<feature type="region of interest" description="Disordered" evidence="7">
    <location>
        <begin position="1"/>
        <end position="21"/>
    </location>
</feature>
<feature type="compositionally biased region" description="Basic and acidic residues" evidence="7">
    <location>
        <begin position="264"/>
        <end position="279"/>
    </location>
</feature>
<feature type="transmembrane region" description="Helical" evidence="8">
    <location>
        <begin position="536"/>
        <end position="563"/>
    </location>
</feature>
<dbReference type="CDD" id="cd03230">
    <property type="entry name" value="ABC_DR_subfamily_A"/>
    <property type="match status" value="1"/>
</dbReference>
<dbReference type="AlphaFoldDB" id="A0A161ANM5"/>
<accession>A0A161ANM5</accession>
<dbReference type="Gene3D" id="3.40.50.300">
    <property type="entry name" value="P-loop containing nucleotide triphosphate hydrolases"/>
    <property type="match status" value="1"/>
</dbReference>
<dbReference type="GO" id="GO:0016020">
    <property type="term" value="C:membrane"/>
    <property type="evidence" value="ECO:0007669"/>
    <property type="project" value="UniProtKB-SubCell"/>
</dbReference>
<organism evidence="10">
    <name type="scientific">Laodelphax striatellus</name>
    <name type="common">Small brown planthopper</name>
    <name type="synonym">Delphax striatella</name>
    <dbReference type="NCBI Taxonomy" id="195883"/>
    <lineage>
        <taxon>Eukaryota</taxon>
        <taxon>Metazoa</taxon>
        <taxon>Ecdysozoa</taxon>
        <taxon>Arthropoda</taxon>
        <taxon>Hexapoda</taxon>
        <taxon>Insecta</taxon>
        <taxon>Pterygota</taxon>
        <taxon>Neoptera</taxon>
        <taxon>Paraneoptera</taxon>
        <taxon>Hemiptera</taxon>
        <taxon>Auchenorrhyncha</taxon>
        <taxon>Fulgoroidea</taxon>
        <taxon>Delphacidae</taxon>
        <taxon>Criomorphinae</taxon>
        <taxon>Laodelphax</taxon>
    </lineage>
</organism>
<protein>
    <submittedName>
        <fullName evidence="10">ABC protein subfamily ABCH</fullName>
    </submittedName>
</protein>
<evidence type="ECO:0000313" key="10">
    <source>
        <dbReference type="EMBL" id="AIN44126.1"/>
    </source>
</evidence>
<keyword evidence="6 8" id="KW-0472">Membrane</keyword>
<keyword evidence="2 8" id="KW-0812">Transmembrane</keyword>
<feature type="transmembrane region" description="Helical" evidence="8">
    <location>
        <begin position="665"/>
        <end position="683"/>
    </location>
</feature>
<keyword evidence="4" id="KW-0067">ATP-binding</keyword>
<evidence type="ECO:0000256" key="3">
    <source>
        <dbReference type="ARBA" id="ARBA00022741"/>
    </source>
</evidence>
<keyword evidence="3" id="KW-0547">Nucleotide-binding</keyword>
<reference evidence="10" key="1">
    <citation type="submission" date="2013-11" db="EMBL/GenBank/DDBJ databases">
        <authorList>
            <person name="Hoang H.T."/>
            <person name="Killian M.L."/>
            <person name="Madson D.M."/>
            <person name="Arruda P.H.E."/>
            <person name="Sun D."/>
            <person name="Schwartz K.J."/>
            <person name="Yoon K."/>
        </authorList>
    </citation>
    <scope>NUCLEOTIDE SEQUENCE</scope>
    <source>
        <strain evidence="10">Jiangsu</strain>
    </source>
</reference>
<dbReference type="Pfam" id="PF12698">
    <property type="entry name" value="ABC2_membrane_3"/>
    <property type="match status" value="1"/>
</dbReference>
<dbReference type="GO" id="GO:0016887">
    <property type="term" value="F:ATP hydrolysis activity"/>
    <property type="evidence" value="ECO:0007669"/>
    <property type="project" value="InterPro"/>
</dbReference>
<feature type="domain" description="ABC transporter" evidence="9">
    <location>
        <begin position="25"/>
        <end position="247"/>
    </location>
</feature>
<dbReference type="InterPro" id="IPR017871">
    <property type="entry name" value="ABC_transporter-like_CS"/>
</dbReference>
<proteinExistence type="evidence at transcript level"/>
<dbReference type="InterPro" id="IPR003593">
    <property type="entry name" value="AAA+_ATPase"/>
</dbReference>
<evidence type="ECO:0000256" key="6">
    <source>
        <dbReference type="ARBA" id="ARBA00023136"/>
    </source>
</evidence>
<evidence type="ECO:0000256" key="5">
    <source>
        <dbReference type="ARBA" id="ARBA00022989"/>
    </source>
</evidence>
<dbReference type="SUPFAM" id="SSF52540">
    <property type="entry name" value="P-loop containing nucleoside triphosphate hydrolases"/>
    <property type="match status" value="1"/>
</dbReference>
<evidence type="ECO:0000256" key="4">
    <source>
        <dbReference type="ARBA" id="ARBA00022840"/>
    </source>
</evidence>
<feature type="transmembrane region" description="Helical" evidence="8">
    <location>
        <begin position="492"/>
        <end position="515"/>
    </location>
</feature>
<evidence type="ECO:0000259" key="9">
    <source>
        <dbReference type="PROSITE" id="PS50893"/>
    </source>
</evidence>
<feature type="transmembrane region" description="Helical" evidence="8">
    <location>
        <begin position="305"/>
        <end position="326"/>
    </location>
</feature>
<sequence length="693" mass="78399">METEENKMTTIDTSSPSPADREPAIQIRKAYKRYGPQNVILKGLDMTVPEGSIYGLLGPSGCGKTTLLSCIVGRNELDSGEIKVKSCTRREIGYMPQELAIYQEFSIYETLAYYGYLFGMTKKQIVKRSEELLQFLELPPKDRTVDTLSGGQQRRLSFSIALLHDPKLLILDEPTVGVDPVLSHSIWQHLVMMTTQQHKTVIITTHYIEEARQAHTIGLMRGGILLAEEPPLQLIMRNNSSNLEQAFLELSKKQSANGFDDDNSEFKDYPPKTEQKPTLKSDSLLTPCRVRAQLAKTMYWMQRNLAIMAFLIVLPIVQCVLFNLTIGRDPLNLHLAIVDEELENGLADCDKLPLHGCYIDLPLSCRYLDLLKQKTIKMIEFENIESAKHAVVKNDAWGLLYFSTNYSECLMQRLNYSHRATDEALDWSEISIWMDMSNQYIGNLLKRDLIFTFIDFLKSIYSDCGWPPRAAGVPIDLREAVYGHNNPSFVHFTAPAIIGLFVFYLPMMFTVGAILMEKRSGILERTRVAGMTMIELMTSHIFVQFLLPALQTAIMMVILFVIFDNPLVGSISLALALLALVGVNGMCYGFMCAVICDSEIAATLMGLGSFFPLVLLSGMVWPMEGMHYVLRWMGWLLPLTLSTESFRAISARDWPFSHPSVWRGFVSQVFWIIYFLFVTFVIVKLKKGLRGAA</sequence>
<dbReference type="PANTHER" id="PTHR43038:SF3">
    <property type="entry name" value="ABC TRANSPORTER G FAMILY MEMBER 20 ISOFORM X1"/>
    <property type="match status" value="1"/>
</dbReference>
<dbReference type="GO" id="GO:0005524">
    <property type="term" value="F:ATP binding"/>
    <property type="evidence" value="ECO:0007669"/>
    <property type="project" value="UniProtKB-KW"/>
</dbReference>
<dbReference type="Pfam" id="PF00005">
    <property type="entry name" value="ABC_tran"/>
    <property type="match status" value="1"/>
</dbReference>
<gene>
    <name evidence="10" type="primary">ABCH5</name>
</gene>
<dbReference type="EMBL" id="KF828809">
    <property type="protein sequence ID" value="AIN44126.1"/>
    <property type="molecule type" value="mRNA"/>
</dbReference>
<name>A0A161ANM5_LAOST</name>
<dbReference type="InterPro" id="IPR003439">
    <property type="entry name" value="ABC_transporter-like_ATP-bd"/>
</dbReference>
<dbReference type="SMART" id="SM00382">
    <property type="entry name" value="AAA"/>
    <property type="match status" value="1"/>
</dbReference>
<dbReference type="InterPro" id="IPR027417">
    <property type="entry name" value="P-loop_NTPase"/>
</dbReference>
<evidence type="ECO:0000256" key="2">
    <source>
        <dbReference type="ARBA" id="ARBA00022692"/>
    </source>
</evidence>